<gene>
    <name evidence="6" type="ORF">EVA69_03740</name>
</gene>
<sequence length="79" mass="8180">MARSIPVTLFVVIAAQLVGCSEAGSGATSASQAKVPGRWYTSTQVATGEVVFQGHCAECHGDQAQGLAADWRQKLDDGS</sequence>
<dbReference type="Proteomes" id="UP000320404">
    <property type="component" value="Unassembled WGS sequence"/>
</dbReference>
<keyword evidence="1 4" id="KW-0349">Heme</keyword>
<dbReference type="Gene3D" id="1.10.760.10">
    <property type="entry name" value="Cytochrome c-like domain"/>
    <property type="match status" value="1"/>
</dbReference>
<dbReference type="SUPFAM" id="SSF46626">
    <property type="entry name" value="Cytochrome c"/>
    <property type="match status" value="1"/>
</dbReference>
<dbReference type="GO" id="GO:0020037">
    <property type="term" value="F:heme binding"/>
    <property type="evidence" value="ECO:0007669"/>
    <property type="project" value="InterPro"/>
</dbReference>
<dbReference type="EMBL" id="SHAH01000046">
    <property type="protein sequence ID" value="RZO75784.1"/>
    <property type="molecule type" value="Genomic_DNA"/>
</dbReference>
<evidence type="ECO:0000256" key="2">
    <source>
        <dbReference type="ARBA" id="ARBA00022723"/>
    </source>
</evidence>
<reference evidence="6 7" key="1">
    <citation type="submission" date="2019-02" db="EMBL/GenBank/DDBJ databases">
        <title>Prokaryotic population dynamics and viral predation in marine succession experiment using metagenomics: the confinement effect.</title>
        <authorList>
            <person name="Haro-Moreno J.M."/>
            <person name="Rodriguez-Valera F."/>
            <person name="Lopez-Perez M."/>
        </authorList>
    </citation>
    <scope>NUCLEOTIDE SEQUENCE [LARGE SCALE GENOMIC DNA]</scope>
    <source>
        <strain evidence="6">MED-G158</strain>
    </source>
</reference>
<protein>
    <submittedName>
        <fullName evidence="6">Cytochrome c</fullName>
    </submittedName>
</protein>
<dbReference type="InterPro" id="IPR009056">
    <property type="entry name" value="Cyt_c-like_dom"/>
</dbReference>
<keyword evidence="3 4" id="KW-0408">Iron</keyword>
<evidence type="ECO:0000256" key="1">
    <source>
        <dbReference type="ARBA" id="ARBA00022617"/>
    </source>
</evidence>
<evidence type="ECO:0000313" key="7">
    <source>
        <dbReference type="Proteomes" id="UP000320404"/>
    </source>
</evidence>
<dbReference type="InterPro" id="IPR036909">
    <property type="entry name" value="Cyt_c-like_dom_sf"/>
</dbReference>
<feature type="non-terminal residue" evidence="6">
    <location>
        <position position="79"/>
    </location>
</feature>
<dbReference type="AlphaFoldDB" id="A0A520S034"/>
<comment type="caution">
    <text evidence="6">The sequence shown here is derived from an EMBL/GenBank/DDBJ whole genome shotgun (WGS) entry which is preliminary data.</text>
</comment>
<evidence type="ECO:0000259" key="5">
    <source>
        <dbReference type="PROSITE" id="PS51007"/>
    </source>
</evidence>
<evidence type="ECO:0000256" key="3">
    <source>
        <dbReference type="ARBA" id="ARBA00023004"/>
    </source>
</evidence>
<dbReference type="GO" id="GO:0009055">
    <property type="term" value="F:electron transfer activity"/>
    <property type="evidence" value="ECO:0007669"/>
    <property type="project" value="InterPro"/>
</dbReference>
<accession>A0A520S034</accession>
<evidence type="ECO:0000256" key="4">
    <source>
        <dbReference type="PROSITE-ProRule" id="PRU00433"/>
    </source>
</evidence>
<dbReference type="GO" id="GO:0046872">
    <property type="term" value="F:metal ion binding"/>
    <property type="evidence" value="ECO:0007669"/>
    <property type="project" value="UniProtKB-KW"/>
</dbReference>
<dbReference type="PROSITE" id="PS51007">
    <property type="entry name" value="CYTC"/>
    <property type="match status" value="1"/>
</dbReference>
<feature type="domain" description="Cytochrome c" evidence="5">
    <location>
        <begin position="43"/>
        <end position="79"/>
    </location>
</feature>
<proteinExistence type="predicted"/>
<organism evidence="6 7">
    <name type="scientific">OM182 bacterium</name>
    <dbReference type="NCBI Taxonomy" id="2510334"/>
    <lineage>
        <taxon>Bacteria</taxon>
        <taxon>Pseudomonadati</taxon>
        <taxon>Pseudomonadota</taxon>
        <taxon>Gammaproteobacteria</taxon>
        <taxon>OMG group</taxon>
        <taxon>OM182 clade</taxon>
    </lineage>
</organism>
<name>A0A520S034_9GAMM</name>
<keyword evidence="2 4" id="KW-0479">Metal-binding</keyword>
<evidence type="ECO:0000313" key="6">
    <source>
        <dbReference type="EMBL" id="RZO75784.1"/>
    </source>
</evidence>